<protein>
    <recommendedName>
        <fullName evidence="3">Fe-S cluster assembly iron-binding protein IscA</fullName>
    </recommendedName>
</protein>
<dbReference type="AlphaFoldDB" id="A0A1H0IH67"/>
<evidence type="ECO:0000313" key="1">
    <source>
        <dbReference type="EMBL" id="SDO30764.1"/>
    </source>
</evidence>
<dbReference type="Proteomes" id="UP000199075">
    <property type="component" value="Unassembled WGS sequence"/>
</dbReference>
<accession>A0A1H0IH67</accession>
<dbReference type="NCBIfam" id="NF041239">
    <property type="entry name" value="Moor_selen_rel"/>
    <property type="match status" value="1"/>
</dbReference>
<dbReference type="InterPro" id="IPR049744">
    <property type="entry name" value="CC/Se_fam"/>
</dbReference>
<reference evidence="2" key="1">
    <citation type="submission" date="2016-10" db="EMBL/GenBank/DDBJ databases">
        <authorList>
            <person name="Varghese N."/>
            <person name="Submissions S."/>
        </authorList>
    </citation>
    <scope>NUCLEOTIDE SEQUENCE [LARGE SCALE GENOMIC DNA]</scope>
    <source>
        <strain evidence="2">CGMCC 1.6444</strain>
    </source>
</reference>
<gene>
    <name evidence="1" type="ORF">SAMN04487957_105121</name>
</gene>
<sequence>MAIEVSERAREWLRKKGGVATVRLSPRHGCCGGGADIAVAEARAPGEPACYTRVEFEGLVLYIDPTLVDQGLRLDVEGFLGLRHLFVDGVALSR</sequence>
<dbReference type="RefSeq" id="WP_089678456.1">
    <property type="nucleotide sequence ID" value="NZ_FNIV01000005.1"/>
</dbReference>
<dbReference type="EMBL" id="FNIV01000005">
    <property type="protein sequence ID" value="SDO30764.1"/>
    <property type="molecule type" value="Genomic_DNA"/>
</dbReference>
<proteinExistence type="predicted"/>
<name>A0A1H0IH67_9GAMM</name>
<dbReference type="STRING" id="419597.SAMN04487957_105121"/>
<evidence type="ECO:0008006" key="3">
    <source>
        <dbReference type="Google" id="ProtNLM"/>
    </source>
</evidence>
<keyword evidence="2" id="KW-1185">Reference proteome</keyword>
<dbReference type="OrthoDB" id="6166645at2"/>
<organism evidence="1 2">
    <name type="scientific">Halomonas shengliensis</name>
    <dbReference type="NCBI Taxonomy" id="419597"/>
    <lineage>
        <taxon>Bacteria</taxon>
        <taxon>Pseudomonadati</taxon>
        <taxon>Pseudomonadota</taxon>
        <taxon>Gammaproteobacteria</taxon>
        <taxon>Oceanospirillales</taxon>
        <taxon>Halomonadaceae</taxon>
        <taxon>Halomonas</taxon>
    </lineage>
</organism>
<evidence type="ECO:0000313" key="2">
    <source>
        <dbReference type="Proteomes" id="UP000199075"/>
    </source>
</evidence>